<dbReference type="GO" id="GO:0005125">
    <property type="term" value="F:cytokine activity"/>
    <property type="evidence" value="ECO:0007669"/>
    <property type="project" value="UniProtKB-KW"/>
</dbReference>
<keyword evidence="6" id="KW-0325">Glycoprotein</keyword>
<evidence type="ECO:0000313" key="9">
    <source>
        <dbReference type="Ensembl" id="ENSNBRP00000008812.1"/>
    </source>
</evidence>
<dbReference type="GO" id="GO:0016020">
    <property type="term" value="C:membrane"/>
    <property type="evidence" value="ECO:0007669"/>
    <property type="project" value="InterPro"/>
</dbReference>
<keyword evidence="7" id="KW-1133">Transmembrane helix</keyword>
<evidence type="ECO:0000256" key="5">
    <source>
        <dbReference type="ARBA" id="ARBA00023157"/>
    </source>
</evidence>
<dbReference type="PANTHER" id="PTHR15151">
    <property type="entry name" value="PROTEIN EIGER"/>
    <property type="match status" value="1"/>
</dbReference>
<reference evidence="9" key="1">
    <citation type="submission" date="2025-08" db="UniProtKB">
        <authorList>
            <consortium name="Ensembl"/>
        </authorList>
    </citation>
    <scope>IDENTIFICATION</scope>
</reference>
<evidence type="ECO:0000256" key="6">
    <source>
        <dbReference type="ARBA" id="ARBA00023180"/>
    </source>
</evidence>
<dbReference type="Gene3D" id="2.60.120.40">
    <property type="match status" value="1"/>
</dbReference>
<evidence type="ECO:0000256" key="1">
    <source>
        <dbReference type="ARBA" id="ARBA00004613"/>
    </source>
</evidence>
<organism evidence="9 10">
    <name type="scientific">Neolamprologus brichardi</name>
    <name type="common">Fairy cichlid</name>
    <name type="synonym">Lamprologus brichardi</name>
    <dbReference type="NCBI Taxonomy" id="32507"/>
    <lineage>
        <taxon>Eukaryota</taxon>
        <taxon>Metazoa</taxon>
        <taxon>Chordata</taxon>
        <taxon>Craniata</taxon>
        <taxon>Vertebrata</taxon>
        <taxon>Euteleostomi</taxon>
        <taxon>Actinopterygii</taxon>
        <taxon>Neopterygii</taxon>
        <taxon>Teleostei</taxon>
        <taxon>Neoteleostei</taxon>
        <taxon>Acanthomorphata</taxon>
        <taxon>Ovalentaria</taxon>
        <taxon>Cichlomorphae</taxon>
        <taxon>Cichliformes</taxon>
        <taxon>Cichlidae</taxon>
        <taxon>African cichlids</taxon>
        <taxon>Pseudocrenilabrinae</taxon>
        <taxon>Lamprologini</taxon>
        <taxon>Neolamprologus</taxon>
    </lineage>
</organism>
<dbReference type="GO" id="GO:0005164">
    <property type="term" value="F:tumor necrosis factor receptor binding"/>
    <property type="evidence" value="ECO:0007669"/>
    <property type="project" value="InterPro"/>
</dbReference>
<evidence type="ECO:0000256" key="7">
    <source>
        <dbReference type="SAM" id="Phobius"/>
    </source>
</evidence>
<evidence type="ECO:0000259" key="8">
    <source>
        <dbReference type="PROSITE" id="PS50049"/>
    </source>
</evidence>
<keyword evidence="7" id="KW-0812">Transmembrane</keyword>
<dbReference type="GO" id="GO:0030890">
    <property type="term" value="P:positive regulation of B cell proliferation"/>
    <property type="evidence" value="ECO:0007669"/>
    <property type="project" value="TreeGrafter"/>
</dbReference>
<name>A0A3Q4GYA6_NEOBR</name>
<dbReference type="InterPro" id="IPR008983">
    <property type="entry name" value="Tumour_necrosis_fac-like_dom"/>
</dbReference>
<accession>A0A3Q4GYA6</accession>
<dbReference type="Ensembl" id="ENSNBRT00000009068.1">
    <property type="protein sequence ID" value="ENSNBRP00000008812.1"/>
    <property type="gene ID" value="ENSNBRG00000006826.1"/>
</dbReference>
<feature type="domain" description="THD" evidence="8">
    <location>
        <begin position="104"/>
        <end position="251"/>
    </location>
</feature>
<feature type="transmembrane region" description="Helical" evidence="7">
    <location>
        <begin position="20"/>
        <end position="43"/>
    </location>
</feature>
<sequence>MAVLAGLKPGSGQGDSERMLSWPVFLLMLAALSSSFLSALSLYQLVALRAEIEQLQSDVSCGREEGQPSADRLQVEIPNNIKDVARQPECPPAFIQTRRRRTVSGAEVLTVIAFSILMLCFGLEILRDTYTGIPWQPGLKRGTALEAEGDRILVREEGFYYVYSQVFYRDNTFAMGHVVFRWKTNVVGNEPQYVSLFRCIQNMNPVQSFNTCYTGGIVKLEAGDYLELLIPRATADVSLSGDSTFLGALKLA</sequence>
<keyword evidence="10" id="KW-1185">Reference proteome</keyword>
<dbReference type="Proteomes" id="UP000261580">
    <property type="component" value="Unassembled WGS sequence"/>
</dbReference>
<evidence type="ECO:0000256" key="4">
    <source>
        <dbReference type="ARBA" id="ARBA00022525"/>
    </source>
</evidence>
<dbReference type="Pfam" id="PF00229">
    <property type="entry name" value="TNF"/>
    <property type="match status" value="1"/>
</dbReference>
<comment type="similarity">
    <text evidence="2">Belongs to the tumor necrosis factor family.</text>
</comment>
<dbReference type="PROSITE" id="PS50049">
    <property type="entry name" value="THD_2"/>
    <property type="match status" value="1"/>
</dbReference>
<keyword evidence="3" id="KW-0202">Cytokine</keyword>
<dbReference type="GO" id="GO:0005615">
    <property type="term" value="C:extracellular space"/>
    <property type="evidence" value="ECO:0007669"/>
    <property type="project" value="UniProtKB-KW"/>
</dbReference>
<evidence type="ECO:0000256" key="3">
    <source>
        <dbReference type="ARBA" id="ARBA00022514"/>
    </source>
</evidence>
<evidence type="ECO:0000256" key="2">
    <source>
        <dbReference type="ARBA" id="ARBA00008670"/>
    </source>
</evidence>
<evidence type="ECO:0000313" key="10">
    <source>
        <dbReference type="Proteomes" id="UP000261580"/>
    </source>
</evidence>
<protein>
    <submittedName>
        <fullName evidence="9">TNF superfamily member 13b</fullName>
    </submittedName>
</protein>
<keyword evidence="7" id="KW-0472">Membrane</keyword>
<proteinExistence type="inferred from homology"/>
<reference evidence="9" key="2">
    <citation type="submission" date="2025-09" db="UniProtKB">
        <authorList>
            <consortium name="Ensembl"/>
        </authorList>
    </citation>
    <scope>IDENTIFICATION</scope>
</reference>
<dbReference type="Bgee" id="ENSNBRG00000006826">
    <property type="expression patterns" value="Expressed in mesonephros and 2 other cell types or tissues"/>
</dbReference>
<feature type="transmembrane region" description="Helical" evidence="7">
    <location>
        <begin position="108"/>
        <end position="126"/>
    </location>
</feature>
<keyword evidence="4" id="KW-0964">Secreted</keyword>
<dbReference type="AlphaFoldDB" id="A0A3Q4GYA6"/>
<dbReference type="InterPro" id="IPR051748">
    <property type="entry name" value="TNF_Ligand_Superfamily"/>
</dbReference>
<dbReference type="InterPro" id="IPR006052">
    <property type="entry name" value="TNF_dom"/>
</dbReference>
<dbReference type="GeneTree" id="ENSGT00940000157536"/>
<dbReference type="GO" id="GO:0006955">
    <property type="term" value="P:immune response"/>
    <property type="evidence" value="ECO:0007669"/>
    <property type="project" value="InterPro"/>
</dbReference>
<comment type="subcellular location">
    <subcellularLocation>
        <location evidence="1">Secreted</location>
    </subcellularLocation>
</comment>
<keyword evidence="5" id="KW-1015">Disulfide bond</keyword>
<dbReference type="PANTHER" id="PTHR15151:SF24">
    <property type="entry name" value="A PROLIFERATION-INDUCING LIGAND-LIKE PROTEIN-RELATED"/>
    <property type="match status" value="1"/>
</dbReference>
<dbReference type="SUPFAM" id="SSF49842">
    <property type="entry name" value="TNF-like"/>
    <property type="match status" value="1"/>
</dbReference>